<protein>
    <submittedName>
        <fullName evidence="1">STY4851/ECs_5259 family protein</fullName>
    </submittedName>
</protein>
<evidence type="ECO:0000313" key="2">
    <source>
        <dbReference type="Proteomes" id="UP001168528"/>
    </source>
</evidence>
<sequence>MYQTSNKFITPAHWFSKFLLHRKIEFPDGRPLYQYRVNNTEYDQLQNLLKQNKPNHTNYQRWDACFVLYATEWWRRNYKEGHWTWDPIFESIRLKIDALQRNQLVMSGSRSWRRSIYKDANGHHDYLATIIIECGLPAQVLQHENHRLKQLIIRAYSELSLTALSENESYKIVEQIAEELNLPPSISKKGLYVLVAQMVEEAVKLKKEYNLGQEKSPTTFLDQNKPDWRESFPIQIDSSAGQAFLNELLTEVASSPEPEPYKISLSRTLKQVNDAWKIRTTLHIPTGIYDETDLRLNKGTLEKLSSKVDIELISSSGEKKQIGIAYKTQTSTKTGFKIYDVQYPLGSEAIYSSWKLFLGQPESEFSVELPLPGGEKIDQESPWIFVEKNETWYLKAQASFRTHASTAMIVANKNWSRSGDIAIIAHLDEQRDIYSLRGSCVLSSQEENFRITTSSDSEENYSYLLYGNTYQFSSANTEVYLGFPTLYKINNTTLSKAKCYKNIQVKQINGIWQEYSKAKPGIVFLRLLGEEDEVLFSRKIAVLPKDFAITPESETTTEGRVLLKNSSVFQVSILGKGISGNINKTEDGHNIYVRSEQSTPPKLITIALDELQNSRINLEIPFPSSGVKLFDNRGNQLDSRTTRFLDQIHGLRIALFNPTSIQKVFTLVFQLEIEASRYIRIVKTIKVDTFYHEVPVINFLSVIKKLFAVSDHLDAEVKITIEQGPSLCIKRYSSTLNIDYFNKIVSFSGNPENLSKATVHTFRLDEEIAQQDIQTLEPVLEDGQYGKWQIGFDKPDGKWIIFPGEDSSVMFRPKLFIQMNREVSQNQEELTEIHYIKDSAELSDRNKRIAKLTGLSRKIATDFGNSNWSELTLLWKHTKHLPLNTFDVWTAFSRSERALTALFFIQENELIERIGSEYPILWEAIPIHKWIDTARFYYNYLTGITPAFAQTVIENKLQYMVSAWGLDCLTYIIRNQVFGKEIENSDAVSTNQFIKYQINFLLFGEQGIPGLLSRRKDERWPDYLSTQMTEIFKVLPSDLQNLFPVDLNRYTKSVIYLPVLLAVKTIKPELIPIADNNALEVYYIREIQDFDREWFNATYDIIQIYYWINYRTF</sequence>
<gene>
    <name evidence="1" type="ORF">Q0590_28970</name>
</gene>
<accession>A0ABT8RGR4</accession>
<evidence type="ECO:0000313" key="1">
    <source>
        <dbReference type="EMBL" id="MDO1450343.1"/>
    </source>
</evidence>
<dbReference type="InterPro" id="IPR047879">
    <property type="entry name" value="YjiT"/>
</dbReference>
<comment type="caution">
    <text evidence="1">The sequence shown here is derived from an EMBL/GenBank/DDBJ whole genome shotgun (WGS) entry which is preliminary data.</text>
</comment>
<reference evidence="1" key="1">
    <citation type="submission" date="2023-07" db="EMBL/GenBank/DDBJ databases">
        <title>The genome sequence of Rhodocytophaga aerolata KACC 12507.</title>
        <authorList>
            <person name="Zhang X."/>
        </authorList>
    </citation>
    <scope>NUCLEOTIDE SEQUENCE</scope>
    <source>
        <strain evidence="1">KACC 12507</strain>
    </source>
</reference>
<dbReference type="Proteomes" id="UP001168528">
    <property type="component" value="Unassembled WGS sequence"/>
</dbReference>
<name>A0ABT8RGR4_9BACT</name>
<dbReference type="RefSeq" id="WP_302041146.1">
    <property type="nucleotide sequence ID" value="NZ_JAUKPO010000029.1"/>
</dbReference>
<proteinExistence type="predicted"/>
<dbReference type="NCBIfam" id="NF038336">
    <property type="entry name" value="YjiT_fam"/>
    <property type="match status" value="1"/>
</dbReference>
<dbReference type="EMBL" id="JAUKPO010000029">
    <property type="protein sequence ID" value="MDO1450343.1"/>
    <property type="molecule type" value="Genomic_DNA"/>
</dbReference>
<organism evidence="1 2">
    <name type="scientific">Rhodocytophaga aerolata</name>
    <dbReference type="NCBI Taxonomy" id="455078"/>
    <lineage>
        <taxon>Bacteria</taxon>
        <taxon>Pseudomonadati</taxon>
        <taxon>Bacteroidota</taxon>
        <taxon>Cytophagia</taxon>
        <taxon>Cytophagales</taxon>
        <taxon>Rhodocytophagaceae</taxon>
        <taxon>Rhodocytophaga</taxon>
    </lineage>
</organism>
<keyword evidence="2" id="KW-1185">Reference proteome</keyword>